<dbReference type="Gene3D" id="3.40.390.10">
    <property type="entry name" value="Collagenase (Catalytic Domain)"/>
    <property type="match status" value="1"/>
</dbReference>
<reference evidence="11" key="1">
    <citation type="submission" date="2023-07" db="EMBL/GenBank/DDBJ databases">
        <title>Draft genome sequence of the endophytic actinobacterium Streptomyces justiciae WPN32, a potential antibiotic producer.</title>
        <authorList>
            <person name="Yasawong M."/>
            <person name="Pana W."/>
            <person name="Ganta P."/>
            <person name="Santapan N."/>
            <person name="Songngamsuk T."/>
            <person name="Phatcharaharikarn M."/>
            <person name="Kerdtoob S."/>
            <person name="Nantapong N."/>
        </authorList>
    </citation>
    <scope>NUCLEOTIDE SEQUENCE [LARGE SCALE GENOMIC DNA]</scope>
    <source>
        <strain evidence="11">WPN32</strain>
    </source>
</reference>
<keyword evidence="2" id="KW-0645">Protease</keyword>
<dbReference type="GO" id="GO:0008237">
    <property type="term" value="F:metallopeptidase activity"/>
    <property type="evidence" value="ECO:0007669"/>
    <property type="project" value="UniProtKB-KW"/>
</dbReference>
<evidence type="ECO:0000313" key="11">
    <source>
        <dbReference type="Proteomes" id="UP001257948"/>
    </source>
</evidence>
<evidence type="ECO:0000256" key="4">
    <source>
        <dbReference type="ARBA" id="ARBA00022729"/>
    </source>
</evidence>
<evidence type="ECO:0000259" key="9">
    <source>
        <dbReference type="Pfam" id="PF05572"/>
    </source>
</evidence>
<keyword evidence="7 10" id="KW-0482">Metalloprotease</keyword>
<evidence type="ECO:0000256" key="8">
    <source>
        <dbReference type="ARBA" id="ARBA00023157"/>
    </source>
</evidence>
<evidence type="ECO:0000256" key="1">
    <source>
        <dbReference type="ARBA" id="ARBA00008721"/>
    </source>
</evidence>
<dbReference type="Pfam" id="PF05572">
    <property type="entry name" value="Peptidase_M43"/>
    <property type="match status" value="1"/>
</dbReference>
<dbReference type="InterPro" id="IPR024079">
    <property type="entry name" value="MetalloPept_cat_dom_sf"/>
</dbReference>
<name>A0ABU3M2W3_9ACTN</name>
<evidence type="ECO:0000256" key="3">
    <source>
        <dbReference type="ARBA" id="ARBA00022723"/>
    </source>
</evidence>
<keyword evidence="11" id="KW-1185">Reference proteome</keyword>
<keyword evidence="8" id="KW-1015">Disulfide bond</keyword>
<sequence length="318" mass="34584">MPENEIDETTPAPARRVCGTMPVHRRLLTENPSYALARDAVENRAFAFETGMETSARVGVTVIPVVVHVVHHTPEQNISDAQIAGQIEVLNQDYRMLNPDVSKVPEVWRSLTADCRIEFALATEDPFGAPTDGITRTETAADLFRTDDAVKFTASGGHDAWPADRYLNLWVAPRLEDPDPNLGEILGYAQFPGGPPETDGVVIGHRFLGTTGTAQAPFNLGRTATHEVGHWLNLFHIWGDDGQGCSGSDFVADTPNAGGPNFGTPTFPHVTCNNAPDGDMFVNYMDYTDDIGMFMFTQGQAARIDAPLEGARSSFLKP</sequence>
<protein>
    <submittedName>
        <fullName evidence="10">Zinc metalloprotease</fullName>
    </submittedName>
</protein>
<keyword evidence="5" id="KW-0378">Hydrolase</keyword>
<comment type="caution">
    <text evidence="10">The sequence shown here is derived from an EMBL/GenBank/DDBJ whole genome shotgun (WGS) entry which is preliminary data.</text>
</comment>
<keyword evidence="4" id="KW-0732">Signal</keyword>
<evidence type="ECO:0000256" key="6">
    <source>
        <dbReference type="ARBA" id="ARBA00022833"/>
    </source>
</evidence>
<keyword evidence="3" id="KW-0479">Metal-binding</keyword>
<gene>
    <name evidence="10" type="ORF">RQC66_34515</name>
</gene>
<dbReference type="Proteomes" id="UP001257948">
    <property type="component" value="Unassembled WGS sequence"/>
</dbReference>
<dbReference type="PANTHER" id="PTHR47466">
    <property type="match status" value="1"/>
</dbReference>
<organism evidence="10 11">
    <name type="scientific">Streptomyces justiciae</name>
    <dbReference type="NCBI Taxonomy" id="2780140"/>
    <lineage>
        <taxon>Bacteria</taxon>
        <taxon>Bacillati</taxon>
        <taxon>Actinomycetota</taxon>
        <taxon>Actinomycetes</taxon>
        <taxon>Kitasatosporales</taxon>
        <taxon>Streptomycetaceae</taxon>
        <taxon>Streptomyces</taxon>
    </lineage>
</organism>
<dbReference type="RefSeq" id="WP_314206161.1">
    <property type="nucleotide sequence ID" value="NZ_JAVTLL010000029.1"/>
</dbReference>
<evidence type="ECO:0000313" key="10">
    <source>
        <dbReference type="EMBL" id="MDT7845841.1"/>
    </source>
</evidence>
<dbReference type="EMBL" id="JAVTLL010000029">
    <property type="protein sequence ID" value="MDT7845841.1"/>
    <property type="molecule type" value="Genomic_DNA"/>
</dbReference>
<evidence type="ECO:0000256" key="7">
    <source>
        <dbReference type="ARBA" id="ARBA00023049"/>
    </source>
</evidence>
<dbReference type="SUPFAM" id="SSF55486">
    <property type="entry name" value="Metalloproteases ('zincins'), catalytic domain"/>
    <property type="match status" value="1"/>
</dbReference>
<evidence type="ECO:0000256" key="5">
    <source>
        <dbReference type="ARBA" id="ARBA00022801"/>
    </source>
</evidence>
<comment type="similarity">
    <text evidence="1">Belongs to the peptidase M43B family.</text>
</comment>
<proteinExistence type="inferred from homology"/>
<keyword evidence="6" id="KW-0862">Zinc</keyword>
<evidence type="ECO:0000256" key="2">
    <source>
        <dbReference type="ARBA" id="ARBA00022670"/>
    </source>
</evidence>
<dbReference type="PANTHER" id="PTHR47466:SF1">
    <property type="entry name" value="METALLOPROTEASE MEP1 (AFU_ORTHOLOGUE AFUA_1G07730)-RELATED"/>
    <property type="match status" value="1"/>
</dbReference>
<accession>A0ABU3M2W3</accession>
<dbReference type="CDD" id="cd04275">
    <property type="entry name" value="ZnMc_pappalysin_like"/>
    <property type="match status" value="1"/>
</dbReference>
<feature type="domain" description="Peptidase M43 pregnancy-associated plasma-A" evidence="9">
    <location>
        <begin position="158"/>
        <end position="307"/>
    </location>
</feature>
<dbReference type="InterPro" id="IPR008754">
    <property type="entry name" value="Peptidase_M43"/>
</dbReference>